<evidence type="ECO:0000313" key="4">
    <source>
        <dbReference type="EMBL" id="TXN18870.1"/>
    </source>
</evidence>
<dbReference type="Proteomes" id="UP000464718">
    <property type="component" value="Chromosome ii"/>
</dbReference>
<reference evidence="1" key="5">
    <citation type="submission" date="2019-12" db="EMBL/GenBank/DDBJ databases">
        <authorList>
            <consortium name="NCBI Pathogen Detection Project"/>
        </authorList>
    </citation>
    <scope>NUCLEOTIDE SEQUENCE</scope>
    <source>
        <strain evidence="1">1930</strain>
    </source>
</reference>
<evidence type="ECO:0000313" key="7">
    <source>
        <dbReference type="Proteomes" id="UP000464718"/>
    </source>
</evidence>
<dbReference type="EMBL" id="CP034299">
    <property type="protein sequence ID" value="QHH11711.1"/>
    <property type="molecule type" value="Genomic_DNA"/>
</dbReference>
<dbReference type="Proteomes" id="UP000856022">
    <property type="component" value="Unassembled WGS sequence"/>
</dbReference>
<dbReference type="EMBL" id="VRMQ01000001">
    <property type="protein sequence ID" value="TXN18870.1"/>
    <property type="molecule type" value="Genomic_DNA"/>
</dbReference>
<evidence type="ECO:0000313" key="3">
    <source>
        <dbReference type="EMBL" id="QHH11711.1"/>
    </source>
</evidence>
<dbReference type="EMBL" id="NIXT01000482">
    <property type="protein sequence ID" value="OXE32909.1"/>
    <property type="molecule type" value="Genomic_DNA"/>
</dbReference>
<dbReference type="Proteomes" id="UP000321504">
    <property type="component" value="Unassembled WGS sequence"/>
</dbReference>
<dbReference type="EMBL" id="DACQKT010000004">
    <property type="protein sequence ID" value="HAS6677331.1"/>
    <property type="molecule type" value="Genomic_DNA"/>
</dbReference>
<evidence type="ECO:0000313" key="2">
    <source>
        <dbReference type="EMBL" id="OXE32909.1"/>
    </source>
</evidence>
<reference evidence="2 5" key="1">
    <citation type="journal article" date="2017" name="Appl. Environ. Microbiol.">
        <title>Parallel evolution of two clades of a major Atlantic endemic Vibrio parahaemolyticus pathogen lineage by independent acquisition of related pathogenicity islands.</title>
        <authorList>
            <person name="Xu F."/>
            <person name="Gonzalez-Escalona N."/>
            <person name="Drees K.P."/>
            <person name="Sebra R.P."/>
            <person name="Cooper V.S."/>
            <person name="Jones S.H."/>
            <person name="Whistler C.A."/>
        </authorList>
    </citation>
    <scope>NUCLEOTIDE SEQUENCE [LARGE SCALE GENOMIC DNA]</scope>
    <source>
        <strain evidence="2 5">MAVP-3</strain>
    </source>
</reference>
<proteinExistence type="predicted"/>
<reference evidence="1" key="2">
    <citation type="journal article" date="2018" name="Genome Biol.">
        <title>SKESA: strategic k-mer extension for scrupulous assemblies.</title>
        <authorList>
            <person name="Souvorov A."/>
            <person name="Agarwala R."/>
            <person name="Lipman D.J."/>
        </authorList>
    </citation>
    <scope>NUCLEOTIDE SEQUENCE</scope>
    <source>
        <strain evidence="1">1930</strain>
    </source>
</reference>
<dbReference type="AlphaFoldDB" id="A0A227ALN8"/>
<accession>A0A227ALN8</accession>
<gene>
    <name evidence="2" type="ORF">CA163_10300</name>
    <name evidence="3" type="ORF">EHC69_20675</name>
    <name evidence="4" type="ORF">FVP01_07740</name>
    <name evidence="1" type="ORF">I7278_10990</name>
</gene>
<reference evidence="4 6" key="4">
    <citation type="submission" date="2019-08" db="EMBL/GenBank/DDBJ databases">
        <title>Emerging of two pre-pandemic pathogenic O4:KUT lineages of Vibrio parahaemolyticus in coastal eastern China.</title>
        <authorList>
            <person name="Yu H."/>
        </authorList>
    </citation>
    <scope>NUCLEOTIDE SEQUENCE [LARGE SCALE GENOMIC DNA]</scope>
    <source>
        <strain evidence="4 6">HZ17-383</strain>
    </source>
</reference>
<sequence>MCVSLASIRLNHHESELKNYDRNKQTQLFERDLGVLTVTAGRNFVR</sequence>
<protein>
    <submittedName>
        <fullName evidence="2">Uncharacterized protein</fullName>
    </submittedName>
</protein>
<evidence type="ECO:0000313" key="5">
    <source>
        <dbReference type="Proteomes" id="UP000214596"/>
    </source>
</evidence>
<reference evidence="3 7" key="3">
    <citation type="submission" date="2018-12" db="EMBL/GenBank/DDBJ databases">
        <title>Genomic insights into the evolutionary origins and pathogenicity of five Vibrio parahaemolyticus strains isolated from the shrimp with acute hepatopancreatic necrosis disease (AHPND).</title>
        <authorList>
            <person name="Yang Q."/>
            <person name="Dong X."/>
            <person name="Xie G."/>
            <person name="Fu S."/>
            <person name="Zou P."/>
            <person name="Sun J."/>
            <person name="Wang Y."/>
            <person name="Huang J."/>
        </authorList>
    </citation>
    <scope>NUCLEOTIDE SEQUENCE [LARGE SCALE GENOMIC DNA]</scope>
    <source>
        <strain evidence="3 7">20160303005-1</strain>
    </source>
</reference>
<evidence type="ECO:0000313" key="1">
    <source>
        <dbReference type="EMBL" id="HAS6677331.1"/>
    </source>
</evidence>
<organism evidence="2 5">
    <name type="scientific">Vibrio parahaemolyticus</name>
    <dbReference type="NCBI Taxonomy" id="670"/>
    <lineage>
        <taxon>Bacteria</taxon>
        <taxon>Pseudomonadati</taxon>
        <taxon>Pseudomonadota</taxon>
        <taxon>Gammaproteobacteria</taxon>
        <taxon>Vibrionales</taxon>
        <taxon>Vibrionaceae</taxon>
        <taxon>Vibrio</taxon>
    </lineage>
</organism>
<evidence type="ECO:0000313" key="6">
    <source>
        <dbReference type="Proteomes" id="UP000321504"/>
    </source>
</evidence>
<dbReference type="Proteomes" id="UP000214596">
    <property type="component" value="Unassembled WGS sequence"/>
</dbReference>
<name>A0A227ALN8_VIBPH</name>